<reference evidence="3" key="1">
    <citation type="journal article" date="2023" name="Nat. Commun.">
        <title>Diploid and tetraploid genomes of Acorus and the evolution of monocots.</title>
        <authorList>
            <person name="Ma L."/>
            <person name="Liu K.W."/>
            <person name="Li Z."/>
            <person name="Hsiao Y.Y."/>
            <person name="Qi Y."/>
            <person name="Fu T."/>
            <person name="Tang G.D."/>
            <person name="Zhang D."/>
            <person name="Sun W.H."/>
            <person name="Liu D.K."/>
            <person name="Li Y."/>
            <person name="Chen G.Z."/>
            <person name="Liu X.D."/>
            <person name="Liao X.Y."/>
            <person name="Jiang Y.T."/>
            <person name="Yu X."/>
            <person name="Hao Y."/>
            <person name="Huang J."/>
            <person name="Zhao X.W."/>
            <person name="Ke S."/>
            <person name="Chen Y.Y."/>
            <person name="Wu W.L."/>
            <person name="Hsu J.L."/>
            <person name="Lin Y.F."/>
            <person name="Huang M.D."/>
            <person name="Li C.Y."/>
            <person name="Huang L."/>
            <person name="Wang Z.W."/>
            <person name="Zhao X."/>
            <person name="Zhong W.Y."/>
            <person name="Peng D.H."/>
            <person name="Ahmad S."/>
            <person name="Lan S."/>
            <person name="Zhang J.S."/>
            <person name="Tsai W.C."/>
            <person name="Van de Peer Y."/>
            <person name="Liu Z.J."/>
        </authorList>
    </citation>
    <scope>NUCLEOTIDE SEQUENCE</scope>
    <source>
        <strain evidence="3">SCP</strain>
    </source>
</reference>
<protein>
    <submittedName>
        <fullName evidence="3">Uncharacterized protein</fullName>
    </submittedName>
</protein>
<accession>A0AAV9B8H5</accession>
<dbReference type="Proteomes" id="UP001179952">
    <property type="component" value="Unassembled WGS sequence"/>
</dbReference>
<evidence type="ECO:0000256" key="1">
    <source>
        <dbReference type="SAM" id="MobiDB-lite"/>
    </source>
</evidence>
<dbReference type="Pfam" id="PF01190">
    <property type="entry name" value="Pollen_Ole_e_1"/>
    <property type="match status" value="1"/>
</dbReference>
<feature type="compositionally biased region" description="Pro residues" evidence="1">
    <location>
        <begin position="213"/>
        <end position="229"/>
    </location>
</feature>
<evidence type="ECO:0000313" key="3">
    <source>
        <dbReference type="EMBL" id="KAK1272603.1"/>
    </source>
</evidence>
<feature type="chain" id="PRO_5043776426" evidence="2">
    <location>
        <begin position="26"/>
        <end position="303"/>
    </location>
</feature>
<dbReference type="PANTHER" id="PTHR47273:SF4">
    <property type="entry name" value="EXPRESSED PROTEIN"/>
    <property type="match status" value="1"/>
</dbReference>
<keyword evidence="4" id="KW-1185">Reference proteome</keyword>
<name>A0AAV9B8H5_ACOGR</name>
<dbReference type="EMBL" id="JAUJYN010000004">
    <property type="protein sequence ID" value="KAK1272603.1"/>
    <property type="molecule type" value="Genomic_DNA"/>
</dbReference>
<gene>
    <name evidence="3" type="ORF">QJS04_geneDACA018287</name>
</gene>
<keyword evidence="2" id="KW-0732">Signal</keyword>
<dbReference type="PANTHER" id="PTHR47273">
    <property type="entry name" value="EXPRESSED PROTEIN"/>
    <property type="match status" value="1"/>
</dbReference>
<feature type="region of interest" description="Disordered" evidence="1">
    <location>
        <begin position="190"/>
        <end position="273"/>
    </location>
</feature>
<proteinExistence type="predicted"/>
<evidence type="ECO:0000256" key="2">
    <source>
        <dbReference type="SAM" id="SignalP"/>
    </source>
</evidence>
<feature type="signal peptide" evidence="2">
    <location>
        <begin position="1"/>
        <end position="25"/>
    </location>
</feature>
<dbReference type="AlphaFoldDB" id="A0AAV9B8H5"/>
<comment type="caution">
    <text evidence="3">The sequence shown here is derived from an EMBL/GenBank/DDBJ whole genome shotgun (WGS) entry which is preliminary data.</text>
</comment>
<organism evidence="3 4">
    <name type="scientific">Acorus gramineus</name>
    <name type="common">Dwarf sweet flag</name>
    <dbReference type="NCBI Taxonomy" id="55184"/>
    <lineage>
        <taxon>Eukaryota</taxon>
        <taxon>Viridiplantae</taxon>
        <taxon>Streptophyta</taxon>
        <taxon>Embryophyta</taxon>
        <taxon>Tracheophyta</taxon>
        <taxon>Spermatophyta</taxon>
        <taxon>Magnoliopsida</taxon>
        <taxon>Liliopsida</taxon>
        <taxon>Acoraceae</taxon>
        <taxon>Acorus</taxon>
    </lineage>
</organism>
<feature type="compositionally biased region" description="Pro residues" evidence="1">
    <location>
        <begin position="238"/>
        <end position="273"/>
    </location>
</feature>
<sequence length="303" mass="33244">MGNININIICFIILSLSFTFHTSSARHAKNQPSAVVVGKVYCDTCFRREFSKNSHLIHGASVVVECEDLKQNLSFRRETKTDGLGTFRVRLPTAVKDHIQSCSAKLITSSDPFCAIPTSTKASSLNLKLKTKDVHVFSAGLFSFKPLTQPEMCDQKPEFSQELPQFPTLPPLPTLPKLPQLPTLLNFRSQTKKPIVSAPTDQKEEQPASVPTLPSPPTVPNPFQPPSFLPNPLQSPVLPNPLQPPPALPNPLQPPPATFLPPNPFRQPSPPPAFRFPPFAFPFPPLSFFPGAPPAVPSEKKTP</sequence>
<evidence type="ECO:0000313" key="4">
    <source>
        <dbReference type="Proteomes" id="UP001179952"/>
    </source>
</evidence>
<reference evidence="3" key="2">
    <citation type="submission" date="2023-06" db="EMBL/GenBank/DDBJ databases">
        <authorList>
            <person name="Ma L."/>
            <person name="Liu K.-W."/>
            <person name="Li Z."/>
            <person name="Hsiao Y.-Y."/>
            <person name="Qi Y."/>
            <person name="Fu T."/>
            <person name="Tang G."/>
            <person name="Zhang D."/>
            <person name="Sun W.-H."/>
            <person name="Liu D.-K."/>
            <person name="Li Y."/>
            <person name="Chen G.-Z."/>
            <person name="Liu X.-D."/>
            <person name="Liao X.-Y."/>
            <person name="Jiang Y.-T."/>
            <person name="Yu X."/>
            <person name="Hao Y."/>
            <person name="Huang J."/>
            <person name="Zhao X.-W."/>
            <person name="Ke S."/>
            <person name="Chen Y.-Y."/>
            <person name="Wu W.-L."/>
            <person name="Hsu J.-L."/>
            <person name="Lin Y.-F."/>
            <person name="Huang M.-D."/>
            <person name="Li C.-Y."/>
            <person name="Huang L."/>
            <person name="Wang Z.-W."/>
            <person name="Zhao X."/>
            <person name="Zhong W.-Y."/>
            <person name="Peng D.-H."/>
            <person name="Ahmad S."/>
            <person name="Lan S."/>
            <person name="Zhang J.-S."/>
            <person name="Tsai W.-C."/>
            <person name="Van De Peer Y."/>
            <person name="Liu Z.-J."/>
        </authorList>
    </citation>
    <scope>NUCLEOTIDE SEQUENCE</scope>
    <source>
        <strain evidence="3">SCP</strain>
        <tissue evidence="3">Leaves</tissue>
    </source>
</reference>